<dbReference type="PANTHER" id="PTHR24128">
    <property type="entry name" value="HOMEOBOX PROTEIN WARIAI"/>
    <property type="match status" value="1"/>
</dbReference>
<dbReference type="OrthoDB" id="674805at2759"/>
<dbReference type="PROSITE" id="PS50297">
    <property type="entry name" value="ANK_REP_REGION"/>
    <property type="match status" value="1"/>
</dbReference>
<feature type="repeat" description="ANK" evidence="1">
    <location>
        <begin position="70"/>
        <end position="92"/>
    </location>
</feature>
<organism evidence="2 3">
    <name type="scientific">Nyssa sinensis</name>
    <dbReference type="NCBI Taxonomy" id="561372"/>
    <lineage>
        <taxon>Eukaryota</taxon>
        <taxon>Viridiplantae</taxon>
        <taxon>Streptophyta</taxon>
        <taxon>Embryophyta</taxon>
        <taxon>Tracheophyta</taxon>
        <taxon>Spermatophyta</taxon>
        <taxon>Magnoliopsida</taxon>
        <taxon>eudicotyledons</taxon>
        <taxon>Gunneridae</taxon>
        <taxon>Pentapetalae</taxon>
        <taxon>asterids</taxon>
        <taxon>Cornales</taxon>
        <taxon>Nyssaceae</taxon>
        <taxon>Nyssa</taxon>
    </lineage>
</organism>
<sequence length="193" mass="22113">MDPRLLNAAEDGDIDQFYVLVREDPYLLERIRDNPFLNTPLHTAAAAGHTHFAVEIASLKPSFGRMLNPDGFSPLHLAVQNGNTKLVKRLLSIDNQLVRVQGKQRITPLHYAAELGNIDLLAEFLYFCPKSIEDLTIRCETALHIAVKNKKFKAFNFLIDWLQLTYKKDVLNWKDDDGNTVLHLQHIVTNPRW</sequence>
<dbReference type="Gene3D" id="1.25.40.20">
    <property type="entry name" value="Ankyrin repeat-containing domain"/>
    <property type="match status" value="2"/>
</dbReference>
<dbReference type="InterPro" id="IPR036770">
    <property type="entry name" value="Ankyrin_rpt-contain_sf"/>
</dbReference>
<dbReference type="EMBL" id="CM018049">
    <property type="protein sequence ID" value="KAA8519416.1"/>
    <property type="molecule type" value="Genomic_DNA"/>
</dbReference>
<reference evidence="2 3" key="1">
    <citation type="submission" date="2019-09" db="EMBL/GenBank/DDBJ databases">
        <title>A chromosome-level genome assembly of the Chinese tupelo Nyssa sinensis.</title>
        <authorList>
            <person name="Yang X."/>
            <person name="Kang M."/>
            <person name="Yang Y."/>
            <person name="Xiong H."/>
            <person name="Wang M."/>
            <person name="Zhang Z."/>
            <person name="Wang Z."/>
            <person name="Wu H."/>
            <person name="Ma T."/>
            <person name="Liu J."/>
            <person name="Xi Z."/>
        </authorList>
    </citation>
    <scope>NUCLEOTIDE SEQUENCE [LARGE SCALE GENOMIC DNA]</scope>
    <source>
        <strain evidence="2">J267</strain>
        <tissue evidence="2">Leaf</tissue>
    </source>
</reference>
<protein>
    <submittedName>
        <fullName evidence="2">Uncharacterized protein</fullName>
    </submittedName>
</protein>
<dbReference type="PROSITE" id="PS50088">
    <property type="entry name" value="ANK_REPEAT"/>
    <property type="match status" value="1"/>
</dbReference>
<dbReference type="Pfam" id="PF12796">
    <property type="entry name" value="Ank_2"/>
    <property type="match status" value="2"/>
</dbReference>
<dbReference type="Proteomes" id="UP000325577">
    <property type="component" value="Linkage Group LG6"/>
</dbReference>
<dbReference type="SUPFAM" id="SSF48403">
    <property type="entry name" value="Ankyrin repeat"/>
    <property type="match status" value="1"/>
</dbReference>
<evidence type="ECO:0000256" key="1">
    <source>
        <dbReference type="PROSITE-ProRule" id="PRU00023"/>
    </source>
</evidence>
<dbReference type="AlphaFoldDB" id="A0A5J4ZNX3"/>
<evidence type="ECO:0000313" key="3">
    <source>
        <dbReference type="Proteomes" id="UP000325577"/>
    </source>
</evidence>
<proteinExistence type="predicted"/>
<keyword evidence="1" id="KW-0040">ANK repeat</keyword>
<evidence type="ECO:0000313" key="2">
    <source>
        <dbReference type="EMBL" id="KAA8519416.1"/>
    </source>
</evidence>
<dbReference type="SMART" id="SM00248">
    <property type="entry name" value="ANK"/>
    <property type="match status" value="4"/>
</dbReference>
<dbReference type="PANTHER" id="PTHR24128:SF24">
    <property type="entry name" value="ANKYRIN REPEAT PROTEIN"/>
    <property type="match status" value="1"/>
</dbReference>
<name>A0A5J4ZNX3_9ASTE</name>
<gene>
    <name evidence="2" type="ORF">F0562_013709</name>
</gene>
<dbReference type="InterPro" id="IPR002110">
    <property type="entry name" value="Ankyrin_rpt"/>
</dbReference>
<keyword evidence="3" id="KW-1185">Reference proteome</keyword>
<accession>A0A5J4ZNX3</accession>